<reference evidence="4" key="1">
    <citation type="submission" date="2024-03" db="EMBL/GenBank/DDBJ databases">
        <title>Chitinophaga horti sp. nov., isolated from garden soil.</title>
        <authorList>
            <person name="Lee D.S."/>
            <person name="Han D.M."/>
            <person name="Baek J.H."/>
            <person name="Choi D.G."/>
            <person name="Jeon J.H."/>
            <person name="Jeon C.O."/>
        </authorList>
    </citation>
    <scope>NUCLEOTIDE SEQUENCE [LARGE SCALE GENOMIC DNA]</scope>
    <source>
        <strain evidence="4">GPA1</strain>
    </source>
</reference>
<keyword evidence="4" id="KW-1185">Reference proteome</keyword>
<accession>A0ABZ2YSF0</accession>
<feature type="domain" description="ATP-grasp" evidence="2">
    <location>
        <begin position="92"/>
        <end position="289"/>
    </location>
</feature>
<evidence type="ECO:0000313" key="3">
    <source>
        <dbReference type="EMBL" id="WZN42247.1"/>
    </source>
</evidence>
<proteinExistence type="predicted"/>
<dbReference type="Proteomes" id="UP001485459">
    <property type="component" value="Chromosome"/>
</dbReference>
<evidence type="ECO:0000313" key="4">
    <source>
        <dbReference type="Proteomes" id="UP001485459"/>
    </source>
</evidence>
<dbReference type="RefSeq" id="WP_341837082.1">
    <property type="nucleotide sequence ID" value="NZ_CP149822.1"/>
</dbReference>
<sequence length="315" mass="35570">MMKIGILYGQENTFPQAFTDQVNRICGPNVLAESVLIDKALQGGTAEYAVVVDRISHDVPFYRAWLKDAALRGTAVLNNPFWWSADEKYFNNALALRIGVPVPNTALLPAFEQPGNTSSRSFRNLAYPLDWEGIFRFVGFPAYLKPYAGGGWRDVYYINDAEQFFAVHQQTGRETMMLQAAVEWEEYYRCYCIGAADVRIMPYDPRLPHAERYYAGFSAGEVLHAQLEAFTIALNRALGYDFNTVEFAVKNGVPYAIDFCNPAPDADPQSVGQENFRWYVEKSARYALDRALEARPGVDNLHWGTFVRRAAGIPE</sequence>
<dbReference type="SUPFAM" id="SSF56059">
    <property type="entry name" value="Glutathione synthetase ATP-binding domain-like"/>
    <property type="match status" value="1"/>
</dbReference>
<evidence type="ECO:0000259" key="2">
    <source>
        <dbReference type="PROSITE" id="PS50975"/>
    </source>
</evidence>
<dbReference type="PROSITE" id="PS50975">
    <property type="entry name" value="ATP_GRASP"/>
    <property type="match status" value="1"/>
</dbReference>
<gene>
    <name evidence="3" type="ORF">WJU16_04250</name>
</gene>
<evidence type="ECO:0000256" key="1">
    <source>
        <dbReference type="PROSITE-ProRule" id="PRU00409"/>
    </source>
</evidence>
<protein>
    <recommendedName>
        <fullName evidence="2">ATP-grasp domain-containing protein</fullName>
    </recommendedName>
</protein>
<dbReference type="EMBL" id="CP149822">
    <property type="protein sequence ID" value="WZN42247.1"/>
    <property type="molecule type" value="Genomic_DNA"/>
</dbReference>
<name>A0ABZ2YSF0_9BACT</name>
<dbReference type="InterPro" id="IPR011761">
    <property type="entry name" value="ATP-grasp"/>
</dbReference>
<organism evidence="3 4">
    <name type="scientific">Chitinophaga pollutisoli</name>
    <dbReference type="NCBI Taxonomy" id="3133966"/>
    <lineage>
        <taxon>Bacteria</taxon>
        <taxon>Pseudomonadati</taxon>
        <taxon>Bacteroidota</taxon>
        <taxon>Chitinophagia</taxon>
        <taxon>Chitinophagales</taxon>
        <taxon>Chitinophagaceae</taxon>
        <taxon>Chitinophaga</taxon>
    </lineage>
</organism>
<keyword evidence="1" id="KW-0067">ATP-binding</keyword>
<keyword evidence="1" id="KW-0547">Nucleotide-binding</keyword>